<feature type="domain" description="Smf/DprA SLOG" evidence="2">
    <location>
        <begin position="80"/>
        <end position="293"/>
    </location>
</feature>
<gene>
    <name evidence="3" type="primary">dprA</name>
    <name evidence="3" type="ORF">AAG747_27675</name>
</gene>
<dbReference type="InterPro" id="IPR003488">
    <property type="entry name" value="DprA"/>
</dbReference>
<evidence type="ECO:0000256" key="1">
    <source>
        <dbReference type="ARBA" id="ARBA00006525"/>
    </source>
</evidence>
<proteinExistence type="inferred from homology"/>
<keyword evidence="4" id="KW-1185">Reference proteome</keyword>
<sequence>MDTLLKLTLLQLPKIGRQTARAIIGFSKPEIKSTEDLWETLLEAHQANRRIPLPEKNVLEKAHGQAREIMEMAEKKHVKIISETDDAYPQRYHTIQDKPLVLFVKGNLKALNSEHALAVIGTRGPSNFGIKAGDKLTKYFVEAGCTIVSGLAIGCDTVAHNACLKNKGITVAVLAGGVDQIYPKQNGYLVEKILDHDGTILSEYAMGTLPRHNYFVERDRLQSGLSDAICIVETAVKGGTMHTFRFATEQGRLTSVLQHPVDKLNEKSMGNQYLIEQKKAIPLGNKEDILRFIEKVKSHRVKSMVQGENKQIKLGF</sequence>
<protein>
    <submittedName>
        <fullName evidence="3">DNA-processing protein DprA</fullName>
    </submittedName>
</protein>
<dbReference type="InterPro" id="IPR057666">
    <property type="entry name" value="DrpA_SLOG"/>
</dbReference>
<organism evidence="3 4">
    <name type="scientific">Rapidithrix thailandica</name>
    <dbReference type="NCBI Taxonomy" id="413964"/>
    <lineage>
        <taxon>Bacteria</taxon>
        <taxon>Pseudomonadati</taxon>
        <taxon>Bacteroidota</taxon>
        <taxon>Cytophagia</taxon>
        <taxon>Cytophagales</taxon>
        <taxon>Flammeovirgaceae</taxon>
        <taxon>Rapidithrix</taxon>
    </lineage>
</organism>
<dbReference type="AlphaFoldDB" id="A0AAW9S3I6"/>
<dbReference type="GO" id="GO:0009294">
    <property type="term" value="P:DNA-mediated transformation"/>
    <property type="evidence" value="ECO:0007669"/>
    <property type="project" value="InterPro"/>
</dbReference>
<accession>A0AAW9S3I6</accession>
<dbReference type="NCBIfam" id="TIGR00732">
    <property type="entry name" value="dprA"/>
    <property type="match status" value="1"/>
</dbReference>
<evidence type="ECO:0000313" key="4">
    <source>
        <dbReference type="Proteomes" id="UP001403385"/>
    </source>
</evidence>
<dbReference type="RefSeq" id="WP_346824506.1">
    <property type="nucleotide sequence ID" value="NZ_JBDKWZ010000026.1"/>
</dbReference>
<comment type="similarity">
    <text evidence="1">Belongs to the DprA/Smf family.</text>
</comment>
<reference evidence="3 4" key="1">
    <citation type="submission" date="2024-04" db="EMBL/GenBank/DDBJ databases">
        <title>Novel genus in family Flammeovirgaceae.</title>
        <authorList>
            <person name="Nguyen T.H."/>
            <person name="Vuong T.Q."/>
            <person name="Le H."/>
            <person name="Kim S.-G."/>
        </authorList>
    </citation>
    <scope>NUCLEOTIDE SEQUENCE [LARGE SCALE GENOMIC DNA]</scope>
    <source>
        <strain evidence="3 4">JCM 23209</strain>
    </source>
</reference>
<dbReference type="EMBL" id="JBDKWZ010000026">
    <property type="protein sequence ID" value="MEN7551727.1"/>
    <property type="molecule type" value="Genomic_DNA"/>
</dbReference>
<evidence type="ECO:0000313" key="3">
    <source>
        <dbReference type="EMBL" id="MEN7551727.1"/>
    </source>
</evidence>
<dbReference type="Pfam" id="PF02481">
    <property type="entry name" value="DNA_processg_A"/>
    <property type="match status" value="1"/>
</dbReference>
<evidence type="ECO:0000259" key="2">
    <source>
        <dbReference type="Pfam" id="PF02481"/>
    </source>
</evidence>
<comment type="caution">
    <text evidence="3">The sequence shown here is derived from an EMBL/GenBank/DDBJ whole genome shotgun (WGS) entry which is preliminary data.</text>
</comment>
<dbReference type="Gene3D" id="3.40.50.450">
    <property type="match status" value="1"/>
</dbReference>
<dbReference type="PANTHER" id="PTHR43022:SF1">
    <property type="entry name" value="PROTEIN SMF"/>
    <property type="match status" value="1"/>
</dbReference>
<dbReference type="SUPFAM" id="SSF102405">
    <property type="entry name" value="MCP/YpsA-like"/>
    <property type="match status" value="1"/>
</dbReference>
<dbReference type="Proteomes" id="UP001403385">
    <property type="component" value="Unassembled WGS sequence"/>
</dbReference>
<name>A0AAW9S3I6_9BACT</name>
<dbReference type="PANTHER" id="PTHR43022">
    <property type="entry name" value="PROTEIN SMF"/>
    <property type="match status" value="1"/>
</dbReference>